<protein>
    <recommendedName>
        <fullName evidence="3">Chlororespiratory reduction 7</fullName>
    </recommendedName>
</protein>
<dbReference type="FunFam" id="3.90.940.40:FF:000001">
    <property type="entry name" value="Protein CHLORORESPIRATORY REDUCTION 7 chloroplastic"/>
    <property type="match status" value="1"/>
</dbReference>
<organism evidence="1 2">
    <name type="scientific">Quercus rubra</name>
    <name type="common">Northern red oak</name>
    <name type="synonym">Quercus borealis</name>
    <dbReference type="NCBI Taxonomy" id="3512"/>
    <lineage>
        <taxon>Eukaryota</taxon>
        <taxon>Viridiplantae</taxon>
        <taxon>Streptophyta</taxon>
        <taxon>Embryophyta</taxon>
        <taxon>Tracheophyta</taxon>
        <taxon>Spermatophyta</taxon>
        <taxon>Magnoliopsida</taxon>
        <taxon>eudicotyledons</taxon>
        <taxon>Gunneridae</taxon>
        <taxon>Pentapetalae</taxon>
        <taxon>rosids</taxon>
        <taxon>fabids</taxon>
        <taxon>Fagales</taxon>
        <taxon>Fagaceae</taxon>
        <taxon>Quercus</taxon>
    </lineage>
</organism>
<dbReference type="PANTHER" id="PTHR36803">
    <property type="entry name" value="PROTEIN CHLORORESPIRATORY REDUCTION 7, CHLOROPLASTIC"/>
    <property type="match status" value="1"/>
</dbReference>
<sequence length="169" mass="19372">MKKMLKITGKLVPTEGALEKQLFINGVQNLSSSHAGKEARQYIRSPSIHSRLADVTAYWNSSVHPKLPKMSSNNRHALKVYAIRRSRKYQKSETYVLMEPGQEERFVSEEELKAKLKDRLENWPGEALPPDLARFENIDDAVLFLVKSVCELEIDGNVGSIQWYEVRLD</sequence>
<evidence type="ECO:0008006" key="3">
    <source>
        <dbReference type="Google" id="ProtNLM"/>
    </source>
</evidence>
<dbReference type="InterPro" id="IPR038150">
    <property type="entry name" value="CRR7-like_sf"/>
</dbReference>
<keyword evidence="2" id="KW-1185">Reference proteome</keyword>
<proteinExistence type="predicted"/>
<dbReference type="PANTHER" id="PTHR36803:SF1">
    <property type="entry name" value="PROTEIN CHLORORESPIRATORY REDUCTION 7, CHLOROPLASTIC"/>
    <property type="match status" value="1"/>
</dbReference>
<name>A0AAN7FZ40_QUERU</name>
<dbReference type="Gene3D" id="3.90.940.40">
    <property type="entry name" value="Protein CHLORORESPIRATORY REDUCTION 7"/>
    <property type="match status" value="1"/>
</dbReference>
<gene>
    <name evidence="1" type="ORF">RGQ29_011821</name>
</gene>
<reference evidence="1 2" key="1">
    <citation type="journal article" date="2023" name="G3 (Bethesda)">
        <title>A haplotype-resolved chromosome-scale genome for Quercus rubra L. provides insights into the genetics of adaptive traits for red oak species.</title>
        <authorList>
            <person name="Kapoor B."/>
            <person name="Jenkins J."/>
            <person name="Schmutz J."/>
            <person name="Zhebentyayeva T."/>
            <person name="Kuelheim C."/>
            <person name="Coggeshall M."/>
            <person name="Heim C."/>
            <person name="Lasky J.R."/>
            <person name="Leites L."/>
            <person name="Islam-Faridi N."/>
            <person name="Romero-Severson J."/>
            <person name="DeLeo V.L."/>
            <person name="Lucas S.M."/>
            <person name="Lazic D."/>
            <person name="Gailing O."/>
            <person name="Carlson J."/>
            <person name="Staton M."/>
        </authorList>
    </citation>
    <scope>NUCLEOTIDE SEQUENCE [LARGE SCALE GENOMIC DNA]</scope>
    <source>
        <strain evidence="1">Pseudo-F2</strain>
    </source>
</reference>
<dbReference type="InterPro" id="IPR021954">
    <property type="entry name" value="CRR7"/>
</dbReference>
<evidence type="ECO:0000313" key="2">
    <source>
        <dbReference type="Proteomes" id="UP001324115"/>
    </source>
</evidence>
<dbReference type="Pfam" id="PF12095">
    <property type="entry name" value="CRR7"/>
    <property type="match status" value="1"/>
</dbReference>
<dbReference type="GO" id="GO:0009570">
    <property type="term" value="C:chloroplast stroma"/>
    <property type="evidence" value="ECO:0007669"/>
    <property type="project" value="TreeGrafter"/>
</dbReference>
<dbReference type="Proteomes" id="UP001324115">
    <property type="component" value="Unassembled WGS sequence"/>
</dbReference>
<comment type="caution">
    <text evidence="1">The sequence shown here is derived from an EMBL/GenBank/DDBJ whole genome shotgun (WGS) entry which is preliminary data.</text>
</comment>
<dbReference type="EMBL" id="JAXUIC010000002">
    <property type="protein sequence ID" value="KAK4602985.1"/>
    <property type="molecule type" value="Genomic_DNA"/>
</dbReference>
<dbReference type="AlphaFoldDB" id="A0AAN7FZ40"/>
<evidence type="ECO:0000313" key="1">
    <source>
        <dbReference type="EMBL" id="KAK4602985.1"/>
    </source>
</evidence>
<accession>A0AAN7FZ40</accession>